<proteinExistence type="inferred from homology"/>
<dbReference type="Gene3D" id="3.90.1200.10">
    <property type="match status" value="1"/>
</dbReference>
<dbReference type="PANTHER" id="PTHR22603">
    <property type="entry name" value="CHOLINE/ETHANOALAMINE KINASE"/>
    <property type="match status" value="1"/>
</dbReference>
<dbReference type="Gene3D" id="3.30.200.20">
    <property type="entry name" value="Phosphorylase Kinase, domain 1"/>
    <property type="match status" value="1"/>
</dbReference>
<dbReference type="SUPFAM" id="SSF56112">
    <property type="entry name" value="Protein kinase-like (PK-like)"/>
    <property type="match status" value="1"/>
</dbReference>
<evidence type="ECO:0008006" key="4">
    <source>
        <dbReference type="Google" id="ProtNLM"/>
    </source>
</evidence>
<dbReference type="PANTHER" id="PTHR22603:SF93">
    <property type="entry name" value="RE24176P"/>
    <property type="match status" value="1"/>
</dbReference>
<dbReference type="STRING" id="112498.A0A2D3V033"/>
<keyword evidence="3" id="KW-1185">Reference proteome</keyword>
<dbReference type="GeneID" id="35599063"/>
<dbReference type="AlphaFoldDB" id="A0A2D3V033"/>
<reference evidence="2 3" key="1">
    <citation type="submission" date="2016-03" db="EMBL/GenBank/DDBJ databases">
        <authorList>
            <person name="Ploux O."/>
        </authorList>
    </citation>
    <scope>NUCLEOTIDE SEQUENCE [LARGE SCALE GENOMIC DNA]</scope>
    <source>
        <strain evidence="2 3">URUG2</strain>
    </source>
</reference>
<organism evidence="2 3">
    <name type="scientific">Ramularia collo-cygni</name>
    <dbReference type="NCBI Taxonomy" id="112498"/>
    <lineage>
        <taxon>Eukaryota</taxon>
        <taxon>Fungi</taxon>
        <taxon>Dikarya</taxon>
        <taxon>Ascomycota</taxon>
        <taxon>Pezizomycotina</taxon>
        <taxon>Dothideomycetes</taxon>
        <taxon>Dothideomycetidae</taxon>
        <taxon>Mycosphaerellales</taxon>
        <taxon>Mycosphaerellaceae</taxon>
        <taxon>Ramularia</taxon>
    </lineage>
</organism>
<dbReference type="RefSeq" id="XP_023624927.1">
    <property type="nucleotide sequence ID" value="XM_023769159.1"/>
</dbReference>
<comment type="similarity">
    <text evidence="1">Belongs to the choline/ethanolamine kinase family.</text>
</comment>
<dbReference type="Proteomes" id="UP000225277">
    <property type="component" value="Unassembled WGS sequence"/>
</dbReference>
<dbReference type="GO" id="GO:0004305">
    <property type="term" value="F:ethanolamine kinase activity"/>
    <property type="evidence" value="ECO:0007669"/>
    <property type="project" value="TreeGrafter"/>
</dbReference>
<evidence type="ECO:0000256" key="1">
    <source>
        <dbReference type="ARBA" id="ARBA00038211"/>
    </source>
</evidence>
<accession>A0A2D3V033</accession>
<protein>
    <recommendedName>
        <fullName evidence="4">Choline kinase</fullName>
    </recommendedName>
</protein>
<evidence type="ECO:0000313" key="3">
    <source>
        <dbReference type="Proteomes" id="UP000225277"/>
    </source>
</evidence>
<sequence>MSTSGTETYVEETQKTTTLDAATAQELISSFFPLEWATTSASSISIQNITGGLVNTLHLVRRSSPSLHEPQAILIRHFGHISQNEDPHADDVLTLSAVDQALVACEMGRRGWGPKVHGIFQGGRLEEWIEGSRTFHPEDVLGDVGRGVARGYARFHSLEMPIRRDGFERVVKEFRDGVRGKREKVLDELRAVKDSMGWKYALLFEEMDWLGELAWVVSLIEQFKCRKTLTHGDSNHLNILIWSSAHKEDALDSVVLIDYEMVSYSYRGIDIGGHFNERMYCYTQPDTQLTGYPPPNSDEQRGFCETYIHETRELKGMIEEGDTVEQLLLEAKIGQLCHLLFTNLMLTVLDEVEIEPVFLEGMVHMMETYGRLKEEFIRGRM</sequence>
<name>A0A2D3V033_9PEZI</name>
<dbReference type="Pfam" id="PF01633">
    <property type="entry name" value="Choline_kinase"/>
    <property type="match status" value="1"/>
</dbReference>
<evidence type="ECO:0000313" key="2">
    <source>
        <dbReference type="EMBL" id="CZT18037.1"/>
    </source>
</evidence>
<dbReference type="InterPro" id="IPR011009">
    <property type="entry name" value="Kinase-like_dom_sf"/>
</dbReference>
<dbReference type="GO" id="GO:0006646">
    <property type="term" value="P:phosphatidylethanolamine biosynthetic process"/>
    <property type="evidence" value="ECO:0007669"/>
    <property type="project" value="TreeGrafter"/>
</dbReference>
<dbReference type="GO" id="GO:0005737">
    <property type="term" value="C:cytoplasm"/>
    <property type="evidence" value="ECO:0007669"/>
    <property type="project" value="TreeGrafter"/>
</dbReference>
<gene>
    <name evidence="2" type="ORF">RCC_03875</name>
</gene>
<dbReference type="OrthoDB" id="3649325at2759"/>
<dbReference type="EMBL" id="FJUY01000005">
    <property type="protein sequence ID" value="CZT18037.1"/>
    <property type="molecule type" value="Genomic_DNA"/>
</dbReference>
<dbReference type="GO" id="GO:0004103">
    <property type="term" value="F:choline kinase activity"/>
    <property type="evidence" value="ECO:0007669"/>
    <property type="project" value="TreeGrafter"/>
</dbReference>